<evidence type="ECO:0000259" key="2">
    <source>
        <dbReference type="Pfam" id="PF09084"/>
    </source>
</evidence>
<dbReference type="Gene3D" id="3.40.190.10">
    <property type="entry name" value="Periplasmic binding protein-like II"/>
    <property type="match status" value="2"/>
</dbReference>
<dbReference type="SUPFAM" id="SSF53850">
    <property type="entry name" value="Periplasmic binding protein-like II"/>
    <property type="match status" value="1"/>
</dbReference>
<dbReference type="eggNOG" id="COG0715">
    <property type="taxonomic scope" value="Bacteria"/>
</dbReference>
<dbReference type="AlphaFoldDB" id="A0A1I5NQG4"/>
<accession>A0A1I5NQG4</accession>
<keyword evidence="4" id="KW-1185">Reference proteome</keyword>
<evidence type="ECO:0000313" key="4">
    <source>
        <dbReference type="Proteomes" id="UP000183413"/>
    </source>
</evidence>
<feature type="signal peptide" evidence="1">
    <location>
        <begin position="1"/>
        <end position="30"/>
    </location>
</feature>
<evidence type="ECO:0000313" key="3">
    <source>
        <dbReference type="EMBL" id="SFP23471.1"/>
    </source>
</evidence>
<name>A0A1I5NQG4_9ACTN</name>
<keyword evidence="1" id="KW-0732">Signal</keyword>
<dbReference type="PROSITE" id="PS51257">
    <property type="entry name" value="PROKAR_LIPOPROTEIN"/>
    <property type="match status" value="1"/>
</dbReference>
<dbReference type="EMBL" id="FOVH01000012">
    <property type="protein sequence ID" value="SFP23471.1"/>
    <property type="molecule type" value="Genomic_DNA"/>
</dbReference>
<dbReference type="PANTHER" id="PTHR30024">
    <property type="entry name" value="ALIPHATIC SULFONATES-BINDING PROTEIN-RELATED"/>
    <property type="match status" value="1"/>
</dbReference>
<dbReference type="Pfam" id="PF09084">
    <property type="entry name" value="NMT1"/>
    <property type="match status" value="1"/>
</dbReference>
<organism evidence="3 4">
    <name type="scientific">Actinomadura madurae</name>
    <dbReference type="NCBI Taxonomy" id="1993"/>
    <lineage>
        <taxon>Bacteria</taxon>
        <taxon>Bacillati</taxon>
        <taxon>Actinomycetota</taxon>
        <taxon>Actinomycetes</taxon>
        <taxon>Streptosporangiales</taxon>
        <taxon>Thermomonosporaceae</taxon>
        <taxon>Actinomadura</taxon>
    </lineage>
</organism>
<reference evidence="3 4" key="1">
    <citation type="submission" date="2016-10" db="EMBL/GenBank/DDBJ databases">
        <authorList>
            <person name="de Groot N.N."/>
        </authorList>
    </citation>
    <scope>NUCLEOTIDE SEQUENCE [LARGE SCALE GENOMIC DNA]</scope>
    <source>
        <strain evidence="3 4">DSM 43067</strain>
    </source>
</reference>
<dbReference type="InParanoid" id="A0A1I5NQG4"/>
<sequence length="336" mass="35344">MNRLTSRLSLVGLAAALSLSAACSSSQRGADPENPYQLDVAVLAANEFYSIPWLVGQKRGFFEEHGVKVGKIVAGSGGSATLRTQLSGDLPIGEVGYNSVLHAAKEGVPLVAVGGGVQNTHGGEYYARKDNDEVNKLADIRSWAYTNPGSSIYALSFMILEEAGLPTKAERVAAGGVGEGVALLEAGKVDVAWLPPTLASRHKDDFKLVVRTHDYVDKFQASVITTSPRFAKDHPDVVKAVLAGYQEAIKWATGNPEETAKLYAAHVDVSYDAALEVVKGATGAVAWNIGFNPESLKSGTKSAELSGLKGGVDYCGLFDGSFLPRGATAELPTDCS</sequence>
<dbReference type="InterPro" id="IPR015168">
    <property type="entry name" value="SsuA/THI5"/>
</dbReference>
<feature type="domain" description="SsuA/THI5-like" evidence="2">
    <location>
        <begin position="48"/>
        <end position="258"/>
    </location>
</feature>
<protein>
    <submittedName>
        <fullName evidence="3">NitT/TauT family transport system substrate-binding protein</fullName>
    </submittedName>
</protein>
<dbReference type="Proteomes" id="UP000183413">
    <property type="component" value="Unassembled WGS sequence"/>
</dbReference>
<evidence type="ECO:0000256" key="1">
    <source>
        <dbReference type="SAM" id="SignalP"/>
    </source>
</evidence>
<gene>
    <name evidence="3" type="ORF">SAMN04489713_112235</name>
</gene>
<feature type="chain" id="PRO_5010260605" evidence="1">
    <location>
        <begin position="31"/>
        <end position="336"/>
    </location>
</feature>
<proteinExistence type="predicted"/>
<dbReference type="STRING" id="1993.SAMN04489713_112235"/>